<dbReference type="InParanoid" id="W3XD40"/>
<feature type="signal peptide" evidence="1">
    <location>
        <begin position="1"/>
        <end position="25"/>
    </location>
</feature>
<dbReference type="RefSeq" id="XP_007832661.1">
    <property type="nucleotide sequence ID" value="XM_007834470.1"/>
</dbReference>
<evidence type="ECO:0000259" key="2">
    <source>
        <dbReference type="PROSITE" id="PS51762"/>
    </source>
</evidence>
<dbReference type="Gene3D" id="2.60.120.200">
    <property type="match status" value="1"/>
</dbReference>
<gene>
    <name evidence="3" type="ORF">PFICI_05889</name>
</gene>
<dbReference type="Pfam" id="PF00722">
    <property type="entry name" value="Glyco_hydro_16"/>
    <property type="match status" value="1"/>
</dbReference>
<dbReference type="GO" id="GO:0004553">
    <property type="term" value="F:hydrolase activity, hydrolyzing O-glycosyl compounds"/>
    <property type="evidence" value="ECO:0007669"/>
    <property type="project" value="InterPro"/>
</dbReference>
<dbReference type="SUPFAM" id="SSF49899">
    <property type="entry name" value="Concanavalin A-like lectins/glucanases"/>
    <property type="match status" value="2"/>
</dbReference>
<dbReference type="PROSITE" id="PS51762">
    <property type="entry name" value="GH16_2"/>
    <property type="match status" value="1"/>
</dbReference>
<dbReference type="STRING" id="1229662.W3XD40"/>
<dbReference type="eggNOG" id="ENOG502QWBR">
    <property type="taxonomic scope" value="Eukaryota"/>
</dbReference>
<feature type="domain" description="GH16" evidence="2">
    <location>
        <begin position="69"/>
        <end position="302"/>
    </location>
</feature>
<dbReference type="Proteomes" id="UP000030651">
    <property type="component" value="Unassembled WGS sequence"/>
</dbReference>
<dbReference type="OMA" id="FFYHNNS"/>
<keyword evidence="4" id="KW-1185">Reference proteome</keyword>
<dbReference type="HOGENOM" id="CLU_040566_0_0_1"/>
<dbReference type="InterPro" id="IPR013320">
    <property type="entry name" value="ConA-like_dom_sf"/>
</dbReference>
<dbReference type="InterPro" id="IPR000757">
    <property type="entry name" value="Beta-glucanase-like"/>
</dbReference>
<proteinExistence type="predicted"/>
<dbReference type="EMBL" id="KI912111">
    <property type="protein sequence ID" value="ETS84013.1"/>
    <property type="molecule type" value="Genomic_DNA"/>
</dbReference>
<evidence type="ECO:0000256" key="1">
    <source>
        <dbReference type="SAM" id="SignalP"/>
    </source>
</evidence>
<reference evidence="4" key="1">
    <citation type="journal article" date="2015" name="BMC Genomics">
        <title>Genomic and transcriptomic analysis of the endophytic fungus Pestalotiopsis fici reveals its lifestyle and high potential for synthesis of natural products.</title>
        <authorList>
            <person name="Wang X."/>
            <person name="Zhang X."/>
            <person name="Liu L."/>
            <person name="Xiang M."/>
            <person name="Wang W."/>
            <person name="Sun X."/>
            <person name="Che Y."/>
            <person name="Guo L."/>
            <person name="Liu G."/>
            <person name="Guo L."/>
            <person name="Wang C."/>
            <person name="Yin W.B."/>
            <person name="Stadler M."/>
            <person name="Zhang X."/>
            <person name="Liu X."/>
        </authorList>
    </citation>
    <scope>NUCLEOTIDE SEQUENCE [LARGE SCALE GENOMIC DNA]</scope>
    <source>
        <strain evidence="4">W106-1 / CGMCC3.15140</strain>
    </source>
</reference>
<sequence>MKRRRKFAALWLILSFFASMPQTLADCECGYSIITSGGGDDDDNTQVFTNLLEADFIHIDYVGEGATRNDWATQTYNMSSQAARGSYGESFVATGVQNDLVKDANLWTNDDTDGDNVGLRLMVRSETVNGMIQGGQVATTAGDYFWGSYRASIKVTAVQGTCSAFFWYFNDTQEIDLEFLSKDFSASGSHYPVNLVLQSPRSRSAGYDASGTGTFINASLPFDPTADFHEYRFDFLAGRVLFYADGDLLATMDDSTGAVPKSSGNLILSHWSNGNAEWSGGPPNQDAASIVRYVKAYYNASSPARRNAAAARCVDPTASAAVCAVPEGNATFFFMYQDNMTAGQAGADGNTDSGATAWVRRGNGSSVAFSIALLAFMWVCGLI</sequence>
<keyword evidence="1" id="KW-0732">Signal</keyword>
<dbReference type="GO" id="GO:0005975">
    <property type="term" value="P:carbohydrate metabolic process"/>
    <property type="evidence" value="ECO:0007669"/>
    <property type="project" value="InterPro"/>
</dbReference>
<organism evidence="3 4">
    <name type="scientific">Pestalotiopsis fici (strain W106-1 / CGMCC3.15140)</name>
    <dbReference type="NCBI Taxonomy" id="1229662"/>
    <lineage>
        <taxon>Eukaryota</taxon>
        <taxon>Fungi</taxon>
        <taxon>Dikarya</taxon>
        <taxon>Ascomycota</taxon>
        <taxon>Pezizomycotina</taxon>
        <taxon>Sordariomycetes</taxon>
        <taxon>Xylariomycetidae</taxon>
        <taxon>Amphisphaeriales</taxon>
        <taxon>Sporocadaceae</taxon>
        <taxon>Pestalotiopsis</taxon>
    </lineage>
</organism>
<evidence type="ECO:0000313" key="3">
    <source>
        <dbReference type="EMBL" id="ETS84013.1"/>
    </source>
</evidence>
<protein>
    <recommendedName>
        <fullName evidence="2">GH16 domain-containing protein</fullName>
    </recommendedName>
</protein>
<dbReference type="GeneID" id="19270902"/>
<dbReference type="AlphaFoldDB" id="W3XD40"/>
<accession>W3XD40</accession>
<dbReference type="PANTHER" id="PTHR38121:SF5">
    <property type="entry name" value="GH16 DOMAIN-CONTAINING PROTEIN"/>
    <property type="match status" value="1"/>
</dbReference>
<feature type="chain" id="PRO_5004834453" description="GH16 domain-containing protein" evidence="1">
    <location>
        <begin position="26"/>
        <end position="383"/>
    </location>
</feature>
<dbReference type="CDD" id="cd00413">
    <property type="entry name" value="Glyco_hydrolase_16"/>
    <property type="match status" value="1"/>
</dbReference>
<dbReference type="KEGG" id="pfy:PFICI_05889"/>
<name>W3XD40_PESFW</name>
<evidence type="ECO:0000313" key="4">
    <source>
        <dbReference type="Proteomes" id="UP000030651"/>
    </source>
</evidence>
<dbReference type="PANTHER" id="PTHR38121">
    <property type="entry name" value="GH16 DOMAIN-CONTAINING PROTEIN"/>
    <property type="match status" value="1"/>
</dbReference>
<dbReference type="OrthoDB" id="25131at2759"/>